<name>A0A222WRH8_9BACL</name>
<proteinExistence type="predicted"/>
<dbReference type="OrthoDB" id="2986513at2"/>
<dbReference type="InterPro" id="IPR014199">
    <property type="entry name" value="Spore_YtxC"/>
</dbReference>
<evidence type="ECO:0000313" key="1">
    <source>
        <dbReference type="EMBL" id="ASR48381.1"/>
    </source>
</evidence>
<dbReference type="Pfam" id="PF08812">
    <property type="entry name" value="YtxC"/>
    <property type="match status" value="1"/>
</dbReference>
<dbReference type="KEGG" id="pkb:B4V02_17580"/>
<dbReference type="AlphaFoldDB" id="A0A222WRH8"/>
<gene>
    <name evidence="1" type="ORF">B4V02_17580</name>
</gene>
<organism evidence="1 2">
    <name type="scientific">Paenibacillus kribbensis</name>
    <dbReference type="NCBI Taxonomy" id="172713"/>
    <lineage>
        <taxon>Bacteria</taxon>
        <taxon>Bacillati</taxon>
        <taxon>Bacillota</taxon>
        <taxon>Bacilli</taxon>
        <taxon>Bacillales</taxon>
        <taxon>Paenibacillaceae</taxon>
        <taxon>Paenibacillus</taxon>
    </lineage>
</organism>
<evidence type="ECO:0000313" key="2">
    <source>
        <dbReference type="Proteomes" id="UP000214666"/>
    </source>
</evidence>
<dbReference type="STRING" id="172713.GCA_001705305_00086"/>
<protein>
    <submittedName>
        <fullName evidence="1">Sporulation protein</fullName>
    </submittedName>
</protein>
<keyword evidence="2" id="KW-1185">Reference proteome</keyword>
<sequence length="293" mass="34123">MELFTVWTNTDGEQEADRFYEVVKSRTKGLHMSRRGFRFIFRQLENKVAWTCKGTESNSEFESFLPCVYSIMSSAIADYIIQVKEWELLDQILTKACSLLEKEDTTQIRSMIRSLVNDDGPRGRLKRHGKLTALLEKDFKELRVMNLEGLIQFRLHAYKKELEEIVDYAMEEFWADRQYEEFMGLLKYFVFFQESKVPLVHVLHQGGHDFTILDSAMVPIATPDADDIIVEMPGIELEMEVEDRIVSTLISISPASIILHTHDEHTPIVRTLLHIFEDKVKLSRLYPGQDVQK</sequence>
<dbReference type="EMBL" id="CP020028">
    <property type="protein sequence ID" value="ASR48381.1"/>
    <property type="molecule type" value="Genomic_DNA"/>
</dbReference>
<dbReference type="Proteomes" id="UP000214666">
    <property type="component" value="Chromosome"/>
</dbReference>
<accession>A0A222WRH8</accession>
<dbReference type="RefSeq" id="WP_094155770.1">
    <property type="nucleotide sequence ID" value="NZ_CP020028.1"/>
</dbReference>
<reference evidence="1 2" key="1">
    <citation type="submission" date="2017-03" db="EMBL/GenBank/DDBJ databases">
        <title>Complete genome sequence of Paenibacillus Kribbensis producing bioflocculants.</title>
        <authorList>
            <person name="Lee H.-G."/>
            <person name="Oh H.-M."/>
        </authorList>
    </citation>
    <scope>NUCLEOTIDE SEQUENCE [LARGE SCALE GENOMIC DNA]</scope>
    <source>
        <strain evidence="1 2">AM49</strain>
    </source>
</reference>